<keyword evidence="5" id="KW-0574">Periplasm</keyword>
<keyword evidence="4" id="KW-0732">Signal</keyword>
<reference evidence="10" key="1">
    <citation type="submission" date="2014-03" db="EMBL/GenBank/DDBJ databases">
        <authorList>
            <person name="Urmite Genomes U."/>
        </authorList>
    </citation>
    <scope>NUCLEOTIDE SEQUENCE [LARGE SCALE GENOMIC DNA]</scope>
    <source>
        <strain evidence="10">HD-03</strain>
    </source>
</reference>
<dbReference type="AlphaFoldDB" id="A0A059NWV3"/>
<dbReference type="InterPro" id="IPR031811">
    <property type="entry name" value="ALGX/ALGJ_SGNH-like"/>
</dbReference>
<evidence type="ECO:0000256" key="7">
    <source>
        <dbReference type="SAM" id="Phobius"/>
    </source>
</evidence>
<name>A0A059NWV3_9BACI</name>
<comment type="subcellular location">
    <subcellularLocation>
        <location evidence="1">Periplasm</location>
    </subcellularLocation>
</comment>
<keyword evidence="7" id="KW-1133">Transmembrane helix</keyword>
<evidence type="ECO:0000313" key="9">
    <source>
        <dbReference type="EMBL" id="CDQ23001.1"/>
    </source>
</evidence>
<dbReference type="RefSeq" id="WP_035506520.1">
    <property type="nucleotide sequence ID" value="NZ_CCDH010000001.1"/>
</dbReference>
<keyword evidence="10" id="KW-1185">Reference proteome</keyword>
<keyword evidence="7" id="KW-0472">Membrane</keyword>
<keyword evidence="7" id="KW-0812">Transmembrane</keyword>
<dbReference type="Pfam" id="PF16822">
    <property type="entry name" value="ALGX"/>
    <property type="match status" value="1"/>
</dbReference>
<evidence type="ECO:0000256" key="1">
    <source>
        <dbReference type="ARBA" id="ARBA00004418"/>
    </source>
</evidence>
<proteinExistence type="predicted"/>
<keyword evidence="6" id="KW-0016">Alginate biosynthesis</keyword>
<evidence type="ECO:0000256" key="3">
    <source>
        <dbReference type="ARBA" id="ARBA00022679"/>
    </source>
</evidence>
<organism evidence="9 10">
    <name type="scientific">Halobacillus karajensis</name>
    <dbReference type="NCBI Taxonomy" id="195088"/>
    <lineage>
        <taxon>Bacteria</taxon>
        <taxon>Bacillati</taxon>
        <taxon>Bacillota</taxon>
        <taxon>Bacilli</taxon>
        <taxon>Bacillales</taxon>
        <taxon>Bacillaceae</taxon>
        <taxon>Halobacillus</taxon>
    </lineage>
</organism>
<feature type="transmembrane region" description="Helical" evidence="7">
    <location>
        <begin position="7"/>
        <end position="26"/>
    </location>
</feature>
<keyword evidence="3" id="KW-0808">Transferase</keyword>
<evidence type="ECO:0000256" key="4">
    <source>
        <dbReference type="ARBA" id="ARBA00022729"/>
    </source>
</evidence>
<evidence type="ECO:0000259" key="8">
    <source>
        <dbReference type="Pfam" id="PF16822"/>
    </source>
</evidence>
<evidence type="ECO:0000313" key="10">
    <source>
        <dbReference type="Proteomes" id="UP000028868"/>
    </source>
</evidence>
<evidence type="ECO:0000256" key="2">
    <source>
        <dbReference type="ARBA" id="ARBA00005182"/>
    </source>
</evidence>
<comment type="caution">
    <text evidence="9">The sequence shown here is derived from an EMBL/GenBank/DDBJ whole genome shotgun (WGS) entry which is preliminary data.</text>
</comment>
<accession>A0A059NWV3</accession>
<dbReference type="Proteomes" id="UP000028868">
    <property type="component" value="Unassembled WGS sequence"/>
</dbReference>
<evidence type="ECO:0000256" key="5">
    <source>
        <dbReference type="ARBA" id="ARBA00022764"/>
    </source>
</evidence>
<dbReference type="EMBL" id="CCDI010000001">
    <property type="protein sequence ID" value="CDQ23001.1"/>
    <property type="molecule type" value="Genomic_DNA"/>
</dbReference>
<evidence type="ECO:0000256" key="6">
    <source>
        <dbReference type="ARBA" id="ARBA00022841"/>
    </source>
</evidence>
<protein>
    <recommendedName>
        <fullName evidence="8">AlgX/AlgJ SGNH hydrolase-like domain-containing protein</fullName>
    </recommendedName>
</protein>
<comment type="pathway">
    <text evidence="2">Glycan biosynthesis; alginate biosynthesis.</text>
</comment>
<sequence length="402" mass="46772">MKKLTNLFISISFIGFIIGIGIFAGVTPAKETSYIENRSLAPPPSLEKGKFVNGGFMEDFESFFTDQFPLRDTWLKAYLNTQEALGKTFLLGYYVSEENWITKEPDHSFPADALTDGAEKVTSLHHALKEKGIELYYINTPHKVSNMQFLLPDYIERGSYDRVRHHFLTSLNKNIPKLDMVDLFNETFTHKEMKELFYKTDHHWNAQGAFHGYTWISEWLDSERDTFTLQSDRLNKDHFQKQCLPGKDFVGSYNRQLYLSVETKEKKCAYFPTNHSYEDFVVEANGKVVDYESVYGRAFHTNEKRVYYSTLYTKDLRELKITNPALKGQGEKALVIKDSYANALSFLLAEQFYETTYYDPRYNKDRALIDYIENHDFDLVILMYNDPASDGAIYEFGKPIEP</sequence>
<gene>
    <name evidence="9" type="ORF">BN983_01220</name>
</gene>
<reference evidence="9 10" key="2">
    <citation type="submission" date="2014-05" db="EMBL/GenBank/DDBJ databases">
        <title>Draft genome sequence of Halobacillus karajensis HK-03.</title>
        <authorList>
            <person name="Khelaifia S."/>
            <person name="Croce O."/>
            <person name="Lagier J.C."/>
            <person name="Raoult D."/>
        </authorList>
    </citation>
    <scope>NUCLEOTIDE SEQUENCE [LARGE SCALE GENOMIC DNA]</scope>
    <source>
        <strain evidence="9 10">HD-03</strain>
    </source>
</reference>
<feature type="domain" description="AlgX/AlgJ SGNH hydrolase-like" evidence="8">
    <location>
        <begin position="112"/>
        <end position="261"/>
    </location>
</feature>